<dbReference type="Proteomes" id="UP000199603">
    <property type="component" value="Unassembled WGS sequence"/>
</dbReference>
<reference evidence="2 3" key="1">
    <citation type="submission" date="2016-10" db="EMBL/GenBank/DDBJ databases">
        <authorList>
            <person name="de Groot N.N."/>
        </authorList>
    </citation>
    <scope>NUCLEOTIDE SEQUENCE [LARGE SCALE GENOMIC DNA]</scope>
    <source>
        <strain evidence="2 3">DSM 16957</strain>
    </source>
</reference>
<keyword evidence="1" id="KW-0812">Transmembrane</keyword>
<feature type="transmembrane region" description="Helical" evidence="1">
    <location>
        <begin position="219"/>
        <end position="241"/>
    </location>
</feature>
<evidence type="ECO:0000256" key="1">
    <source>
        <dbReference type="SAM" id="Phobius"/>
    </source>
</evidence>
<protein>
    <submittedName>
        <fullName evidence="2">Uncharacterized protein</fullName>
    </submittedName>
</protein>
<dbReference type="EMBL" id="FNAG01000021">
    <property type="protein sequence ID" value="SDE11355.1"/>
    <property type="molecule type" value="Genomic_DNA"/>
</dbReference>
<organism evidence="2 3">
    <name type="scientific">Aquimonas voraii</name>
    <dbReference type="NCBI Taxonomy" id="265719"/>
    <lineage>
        <taxon>Bacteria</taxon>
        <taxon>Pseudomonadati</taxon>
        <taxon>Pseudomonadota</taxon>
        <taxon>Gammaproteobacteria</taxon>
        <taxon>Lysobacterales</taxon>
        <taxon>Lysobacteraceae</taxon>
        <taxon>Aquimonas</taxon>
    </lineage>
</organism>
<keyword evidence="3" id="KW-1185">Reference proteome</keyword>
<evidence type="ECO:0000313" key="2">
    <source>
        <dbReference type="EMBL" id="SDE11355.1"/>
    </source>
</evidence>
<name>A0A1G7ABD3_9GAMM</name>
<feature type="transmembrane region" description="Helical" evidence="1">
    <location>
        <begin position="52"/>
        <end position="70"/>
    </location>
</feature>
<evidence type="ECO:0000313" key="3">
    <source>
        <dbReference type="Proteomes" id="UP000199603"/>
    </source>
</evidence>
<dbReference type="AlphaFoldDB" id="A0A1G7ABD3"/>
<accession>A0A1G7ABD3</accession>
<keyword evidence="1" id="KW-1133">Transmembrane helix</keyword>
<sequence>MGYRIHRIMVWTLAISSILAAGYLATRALRTFYVETCPVFVSDWRFCDTAGWPDWVSLALGMATAVWFSYQVSITDRNTVIFPGNESGDNLLTPRSFGFIVFASIVLAGFIRTPLTEYWDSHRRSADSHDKMAKLVDWSKTESGYDWELVEYQLLRGDIDRYLGILKCSVDAPVTQIETTCSGTQRDLDRIIRTLRARVAETDAKEELALNARYVESGFHWLAFLILLIVLGLLCLAGMVVKDVVARSRAQKGANDGQR</sequence>
<gene>
    <name evidence="2" type="ORF">SAMN04488509_12113</name>
</gene>
<keyword evidence="1" id="KW-0472">Membrane</keyword>
<feature type="transmembrane region" description="Helical" evidence="1">
    <location>
        <begin position="91"/>
        <end position="111"/>
    </location>
</feature>
<proteinExistence type="predicted"/>